<dbReference type="Proteomes" id="UP000824721">
    <property type="component" value="Chromosome"/>
</dbReference>
<dbReference type="Gene3D" id="1.25.40.10">
    <property type="entry name" value="Tetratricopeptide repeat domain"/>
    <property type="match status" value="1"/>
</dbReference>
<dbReference type="InterPro" id="IPR011990">
    <property type="entry name" value="TPR-like_helical_dom_sf"/>
</dbReference>
<protein>
    <recommendedName>
        <fullName evidence="2">Tetratricopeptide repeat protein</fullName>
    </recommendedName>
</protein>
<dbReference type="AlphaFoldDB" id="A0A8G0KYG6"/>
<organism evidence="1">
    <name type="scientific">Flavobacterium columnare</name>
    <dbReference type="NCBI Taxonomy" id="996"/>
    <lineage>
        <taxon>Bacteria</taxon>
        <taxon>Pseudomonadati</taxon>
        <taxon>Bacteroidota</taxon>
        <taxon>Flavobacteriia</taxon>
        <taxon>Flavobacteriales</taxon>
        <taxon>Flavobacteriaceae</taxon>
        <taxon>Flavobacterium</taxon>
    </lineage>
</organism>
<dbReference type="EMBL" id="CP067378">
    <property type="protein sequence ID" value="QYS89570.1"/>
    <property type="molecule type" value="Genomic_DNA"/>
</dbReference>
<dbReference type="KEGG" id="fdv:JJC05_04695"/>
<name>A0A8G0KYG6_9FLAO</name>
<accession>A0A8G0KYG6</accession>
<evidence type="ECO:0008006" key="2">
    <source>
        <dbReference type="Google" id="ProtNLM"/>
    </source>
</evidence>
<evidence type="ECO:0000313" key="1">
    <source>
        <dbReference type="EMBL" id="QYS89570.1"/>
    </source>
</evidence>
<sequence>MYINEDISNTIILFCCSLNAQQPLEQALELYKQKKYLQAKSLFENILKTDSKNIEAITKLGEIAFYYQNWDYMVRYGEELVTLEPQKADNWFKYGSALAMKAKNSNKLKAFTMIGTIEEAFIKTLTIEPKHIGAHWALIILYCELPKFLGGGQEKASEYAKDLISFSPVDGYLAQGYIAVQFDAYKSAEFWLKKAYQLGHSKITFEKLYDLYVNKIKDYKKAEQLKNDFKK</sequence>
<dbReference type="SUPFAM" id="SSF48452">
    <property type="entry name" value="TPR-like"/>
    <property type="match status" value="2"/>
</dbReference>
<reference evidence="1" key="1">
    <citation type="submission" date="2020-12" db="EMBL/GenBank/DDBJ databases">
        <title>Genome sequencing of genetic groups of Flavobacterium columnare.</title>
        <authorList>
            <person name="Waldbieser G.C."/>
            <person name="Griffin M.J."/>
            <person name="LaFrentz B.R."/>
        </authorList>
    </citation>
    <scope>NUCLEOTIDE SEQUENCE</scope>
    <source>
        <strain evidence="1">90-106</strain>
    </source>
</reference>
<proteinExistence type="predicted"/>
<gene>
    <name evidence="1" type="ORF">JJC05_04695</name>
</gene>